<dbReference type="Gene3D" id="2.130.10.30">
    <property type="entry name" value="Regulator of chromosome condensation 1/beta-lactamase-inhibitor protein II"/>
    <property type="match status" value="2"/>
</dbReference>
<dbReference type="PRINTS" id="PR00633">
    <property type="entry name" value="RCCNDNSATION"/>
</dbReference>
<reference evidence="3 4" key="1">
    <citation type="submission" date="2019-08" db="EMBL/GenBank/DDBJ databases">
        <title>Bradymonadales sp. TMQ4.</title>
        <authorList>
            <person name="Liang Q."/>
        </authorList>
    </citation>
    <scope>NUCLEOTIDE SEQUENCE [LARGE SCALE GENOMIC DNA]</scope>
    <source>
        <strain evidence="3 4">TMQ4</strain>
    </source>
</reference>
<dbReference type="GO" id="GO:0005737">
    <property type="term" value="C:cytoplasm"/>
    <property type="evidence" value="ECO:0007669"/>
    <property type="project" value="TreeGrafter"/>
</dbReference>
<dbReference type="InterPro" id="IPR051553">
    <property type="entry name" value="Ran_GTPase-activating"/>
</dbReference>
<feature type="compositionally biased region" description="Acidic residues" evidence="1">
    <location>
        <begin position="58"/>
        <end position="81"/>
    </location>
</feature>
<feature type="chain" id="PRO_5022979117" evidence="2">
    <location>
        <begin position="32"/>
        <end position="619"/>
    </location>
</feature>
<dbReference type="PROSITE" id="PS51257">
    <property type="entry name" value="PROKAR_LIPOPROTEIN"/>
    <property type="match status" value="1"/>
</dbReference>
<dbReference type="PANTHER" id="PTHR45982">
    <property type="entry name" value="REGULATOR OF CHROMOSOME CONDENSATION"/>
    <property type="match status" value="1"/>
</dbReference>
<dbReference type="PROSITE" id="PS50012">
    <property type="entry name" value="RCC1_3"/>
    <property type="match status" value="6"/>
</dbReference>
<dbReference type="SUPFAM" id="SSF50985">
    <property type="entry name" value="RCC1/BLIP-II"/>
    <property type="match status" value="2"/>
</dbReference>
<keyword evidence="4" id="KW-1185">Reference proteome</keyword>
<keyword evidence="2" id="KW-0732">Signal</keyword>
<dbReference type="InterPro" id="IPR000408">
    <property type="entry name" value="Reg_chr_condens"/>
</dbReference>
<dbReference type="Pfam" id="PF13540">
    <property type="entry name" value="RCC1_2"/>
    <property type="match status" value="2"/>
</dbReference>
<evidence type="ECO:0000313" key="4">
    <source>
        <dbReference type="Proteomes" id="UP000321412"/>
    </source>
</evidence>
<proteinExistence type="predicted"/>
<evidence type="ECO:0000256" key="1">
    <source>
        <dbReference type="SAM" id="MobiDB-lite"/>
    </source>
</evidence>
<dbReference type="InterPro" id="IPR009091">
    <property type="entry name" value="RCC1/BLIP-II"/>
</dbReference>
<organism evidence="3 4">
    <name type="scientific">Lujinxingia vulgaris</name>
    <dbReference type="NCBI Taxonomy" id="2600176"/>
    <lineage>
        <taxon>Bacteria</taxon>
        <taxon>Deltaproteobacteria</taxon>
        <taxon>Bradymonadales</taxon>
        <taxon>Lujinxingiaceae</taxon>
        <taxon>Lujinxingia</taxon>
    </lineage>
</organism>
<dbReference type="Proteomes" id="UP000321412">
    <property type="component" value="Unassembled WGS sequence"/>
</dbReference>
<evidence type="ECO:0000313" key="3">
    <source>
        <dbReference type="EMBL" id="TXD38073.1"/>
    </source>
</evidence>
<comment type="caution">
    <text evidence="3">The sequence shown here is derived from an EMBL/GenBank/DDBJ whole genome shotgun (WGS) entry which is preliminary data.</text>
</comment>
<feature type="region of interest" description="Disordered" evidence="1">
    <location>
        <begin position="58"/>
        <end position="85"/>
    </location>
</feature>
<dbReference type="Pfam" id="PF00415">
    <property type="entry name" value="RCC1"/>
    <property type="match status" value="3"/>
</dbReference>
<name>A0A5C6XFB0_9DELT</name>
<accession>A0A5C6XFB0</accession>
<dbReference type="PANTHER" id="PTHR45982:SF1">
    <property type="entry name" value="REGULATOR OF CHROMOSOME CONDENSATION"/>
    <property type="match status" value="1"/>
</dbReference>
<sequence length="619" mass="63829">MASFREGPAMPYVRLSFIVCSLMSASGCIFAVDTSPLCDDSEPDCENGVWIIVDAGDVGDVDSDTDADVNPDVEPDTDTDLPPDLSLELTGGEESPYVIDEATGVVSFDAACAPDGCTLDACTLSFEGGEAVALESCTETIELTTAELNAEGSWTLTVNATLDEQNESTSTTFDVRYAFDAGIEGLAIGEHTFSHPPELESFCTREDCELTIACTDAEGGELACEDLAFPEGEASVNISLIACAAGLEPEHCLGEQTYNFAFVPPTWTQVATGAAHSCGMLDDGTLWCWGNNGSGRLGDGFSTQRDQPTRVAGDGVWIHVSAGGQHTCGIKEGGSLWCWGDNAAGQVIPGSGSDSSYPTPQDVSEGLTWTQVATGTAHTCAITSDEALYCWGRDETSQLGTGTATNGRVRVRIDGSIERFVAVAAGDAHTCAVTADDANAWCWGSAGEGRLNGDPDAGSGPVKVQGVPGLSSSVTTMVATGGAHSCAIVIGSSADQLFCWGSDSFGQVGHNISPTVMTVVGLSDAEMVSAGKDHTCAVAAGAAYCWGNNAYGQLGRSGGNEPAQVSEPATGWLDIAAGGEHSCGIADGMMRCWGLNTVGQLGHTGSGSNPTPIAWPYTP</sequence>
<protein>
    <submittedName>
        <fullName evidence="3">Uncharacterized protein</fullName>
    </submittedName>
</protein>
<dbReference type="GO" id="GO:0005085">
    <property type="term" value="F:guanyl-nucleotide exchange factor activity"/>
    <property type="evidence" value="ECO:0007669"/>
    <property type="project" value="TreeGrafter"/>
</dbReference>
<feature type="signal peptide" evidence="2">
    <location>
        <begin position="1"/>
        <end position="31"/>
    </location>
</feature>
<dbReference type="EMBL" id="VOSM01000002">
    <property type="protein sequence ID" value="TXD38073.1"/>
    <property type="molecule type" value="Genomic_DNA"/>
</dbReference>
<dbReference type="OrthoDB" id="9758365at2"/>
<evidence type="ECO:0000256" key="2">
    <source>
        <dbReference type="SAM" id="SignalP"/>
    </source>
</evidence>
<dbReference type="AlphaFoldDB" id="A0A5C6XFB0"/>
<gene>
    <name evidence="3" type="ORF">FRC98_04030</name>
</gene>